<dbReference type="Proteomes" id="UP000309997">
    <property type="component" value="Unassembled WGS sequence"/>
</dbReference>
<sequence length="122" mass="14268">MELAPRSFYGSWKRYRRRKRYQRFDGAITARKNIKVTRFGGSPRRVWKIRAVPKLRILKSIASPLKLMSKLKNAYINMMLGMAGNVDGTNVFGNKRVPRGRQVKATNYSSEAFEKRYLYFLA</sequence>
<dbReference type="EMBL" id="RCHU02000017">
    <property type="protein sequence ID" value="KAL3568341.1"/>
    <property type="molecule type" value="Genomic_DNA"/>
</dbReference>
<evidence type="ECO:0000313" key="1">
    <source>
        <dbReference type="EMBL" id="KAL3568341.1"/>
    </source>
</evidence>
<gene>
    <name evidence="1" type="ORF">D5086_030992</name>
</gene>
<accession>A0ACC4AQV2</accession>
<organism evidence="1 2">
    <name type="scientific">Populus alba</name>
    <name type="common">White poplar</name>
    <dbReference type="NCBI Taxonomy" id="43335"/>
    <lineage>
        <taxon>Eukaryota</taxon>
        <taxon>Viridiplantae</taxon>
        <taxon>Streptophyta</taxon>
        <taxon>Embryophyta</taxon>
        <taxon>Tracheophyta</taxon>
        <taxon>Spermatophyta</taxon>
        <taxon>Magnoliopsida</taxon>
        <taxon>eudicotyledons</taxon>
        <taxon>Gunneridae</taxon>
        <taxon>Pentapetalae</taxon>
        <taxon>rosids</taxon>
        <taxon>fabids</taxon>
        <taxon>Malpighiales</taxon>
        <taxon>Salicaceae</taxon>
        <taxon>Saliceae</taxon>
        <taxon>Populus</taxon>
    </lineage>
</organism>
<comment type="caution">
    <text evidence="1">The sequence shown here is derived from an EMBL/GenBank/DDBJ whole genome shotgun (WGS) entry which is preliminary data.</text>
</comment>
<reference evidence="1 2" key="1">
    <citation type="journal article" date="2024" name="Plant Biotechnol. J.">
        <title>Genome and CRISPR/Cas9 system of a widespread forest tree (Populus alba) in the world.</title>
        <authorList>
            <person name="Liu Y.J."/>
            <person name="Jiang P.F."/>
            <person name="Han X.M."/>
            <person name="Li X.Y."/>
            <person name="Wang H.M."/>
            <person name="Wang Y.J."/>
            <person name="Wang X.X."/>
            <person name="Zeng Q.Y."/>
        </authorList>
    </citation>
    <scope>NUCLEOTIDE SEQUENCE [LARGE SCALE GENOMIC DNA]</scope>
    <source>
        <strain evidence="2">cv. PAL-ZL1</strain>
    </source>
</reference>
<proteinExistence type="predicted"/>
<evidence type="ECO:0000313" key="2">
    <source>
        <dbReference type="Proteomes" id="UP000309997"/>
    </source>
</evidence>
<protein>
    <submittedName>
        <fullName evidence="1">Uncharacterized protein</fullName>
    </submittedName>
</protein>
<keyword evidence="2" id="KW-1185">Reference proteome</keyword>
<name>A0ACC4AQV2_POPAL</name>